<dbReference type="AlphaFoldDB" id="A0A8T2SEU4"/>
<dbReference type="OMA" id="QWESVER"/>
<evidence type="ECO:0000256" key="1">
    <source>
        <dbReference type="ARBA" id="ARBA00004555"/>
    </source>
</evidence>
<keyword evidence="8" id="KW-1185">Reference proteome</keyword>
<dbReference type="Proteomes" id="UP000825935">
    <property type="component" value="Chromosome 20"/>
</dbReference>
<gene>
    <name evidence="7" type="ORF">KP509_20G030700</name>
</gene>
<dbReference type="OrthoDB" id="74178at2759"/>
<keyword evidence="2" id="KW-0333">Golgi apparatus</keyword>
<feature type="compositionally biased region" description="Basic and acidic residues" evidence="5">
    <location>
        <begin position="161"/>
        <end position="170"/>
    </location>
</feature>
<dbReference type="PANTHER" id="PTHR47347:SF2">
    <property type="entry name" value="GOLGIN CANDIDATE 5"/>
    <property type="match status" value="1"/>
</dbReference>
<evidence type="ECO:0000313" key="7">
    <source>
        <dbReference type="EMBL" id="KAH7331389.1"/>
    </source>
</evidence>
<feature type="compositionally biased region" description="Basic and acidic residues" evidence="5">
    <location>
        <begin position="70"/>
        <end position="79"/>
    </location>
</feature>
<name>A0A8T2SEU4_CERRI</name>
<dbReference type="PANTHER" id="PTHR47347">
    <property type="entry name" value="GOLGIN CANDIDATE 5"/>
    <property type="match status" value="1"/>
</dbReference>
<evidence type="ECO:0000256" key="5">
    <source>
        <dbReference type="SAM" id="MobiDB-lite"/>
    </source>
</evidence>
<feature type="coiled-coil region" evidence="4">
    <location>
        <begin position="368"/>
        <end position="402"/>
    </location>
</feature>
<keyword evidence="3 4" id="KW-0175">Coiled coil</keyword>
<dbReference type="GO" id="GO:0005794">
    <property type="term" value="C:Golgi apparatus"/>
    <property type="evidence" value="ECO:0007669"/>
    <property type="project" value="UniProtKB-SubCell"/>
</dbReference>
<dbReference type="EMBL" id="CM035425">
    <property type="protein sequence ID" value="KAH7331389.1"/>
    <property type="molecule type" value="Genomic_DNA"/>
</dbReference>
<protein>
    <recommendedName>
        <fullName evidence="6">TATA element modulatory factor 1 TATA binding domain-containing protein</fullName>
    </recommendedName>
</protein>
<evidence type="ECO:0000256" key="4">
    <source>
        <dbReference type="SAM" id="Coils"/>
    </source>
</evidence>
<feature type="region of interest" description="Disordered" evidence="5">
    <location>
        <begin position="36"/>
        <end position="176"/>
    </location>
</feature>
<feature type="compositionally biased region" description="Basic and acidic residues" evidence="5">
    <location>
        <begin position="36"/>
        <end position="56"/>
    </location>
</feature>
<evidence type="ECO:0000313" key="8">
    <source>
        <dbReference type="Proteomes" id="UP000825935"/>
    </source>
</evidence>
<feature type="coiled-coil region" evidence="4">
    <location>
        <begin position="619"/>
        <end position="741"/>
    </location>
</feature>
<feature type="compositionally biased region" description="Polar residues" evidence="5">
    <location>
        <begin position="115"/>
        <end position="130"/>
    </location>
</feature>
<feature type="compositionally biased region" description="Basic and acidic residues" evidence="5">
    <location>
        <begin position="226"/>
        <end position="246"/>
    </location>
</feature>
<sequence>MAWLGKVTLGNFGDIAGAVTKLSESVKNIEKNFDSVLGFDDHGKSEEAQGSNKEETLPSESILSSMPQKNEPKKVHVLDSKATTVSPAKVETMVLDSEKTLNSDSSKGAEDDPESNSMQRDLSQEGTATHNVKGPTIHTDEGPIAHNNEGLAAQNEVEPETDSKASDLESKSNVQISSSDEHIDYMHAQEDEPSVLSQEGEVVREAPNQELIEIVDSEKSNASGVDDGKPNEKEVQHHGSNDKEGVFDVTVDGSITICDSTSSADNIVANTTVFNERTENELTKINEIYEVEAQVSSDSRSTSEVESSLYTNNDSSYVENLKAQVKSLGESLGNAAYQAKVKADELSRILIENDNLRFTLENVKKSNDAELESLKEEFQQRLNAAERKVYALTKERDMLRREQGRRDSSILLKEKDEIIKQVMAEGEELSKKQAAQEAHMRKLRAQIRELEEEKQRLKSKLQVEEATVESLRKDKAATEKALQDAVEKTQVELAAQKEFYTKALNEAKEAEARAEVRADAEAKLELENRLREGAEREAALIQNLEELRQALSRASQQAVLREDMLRRDVEDLEKRCQAAELRYEELVASVPESTRPLLRQIEAMRETMAVRAEAWSGVERSLNARLQEAEAKAAASQERERAINERLTQTLSRMAVLEAQVSCLKAEQAQLARSLEKERQRASENRQEYLAAVEAAATHEGHAKQLEEDLKELRNRFKRELAEERTMRELLQQEVDREKQKPAKQELVLENGNWTGTPKTNLLHSPSPIESNTARSLRRFSSGSYGDLEESFFLQASLDPTADQIVHNRRNSSSSLPPLIPGKGPSLEQFEALITQKDGELALYTSRLASLESTRNALAEELVNATTQCEKFRAEAASLSGLRSELDALRRRHASALELMGERDEQVEELKADLADVKQMYREQIDMLVNQIEQLSASMGTR</sequence>
<feature type="compositionally biased region" description="Polar residues" evidence="5">
    <location>
        <begin position="58"/>
        <end position="68"/>
    </location>
</feature>
<evidence type="ECO:0000256" key="3">
    <source>
        <dbReference type="ARBA" id="ARBA00023054"/>
    </source>
</evidence>
<reference evidence="7" key="1">
    <citation type="submission" date="2021-08" db="EMBL/GenBank/DDBJ databases">
        <title>WGS assembly of Ceratopteris richardii.</title>
        <authorList>
            <person name="Marchant D.B."/>
            <person name="Chen G."/>
            <person name="Jenkins J."/>
            <person name="Shu S."/>
            <person name="Leebens-Mack J."/>
            <person name="Grimwood J."/>
            <person name="Schmutz J."/>
            <person name="Soltis P."/>
            <person name="Soltis D."/>
            <person name="Chen Z.-H."/>
        </authorList>
    </citation>
    <scope>NUCLEOTIDE SEQUENCE</scope>
    <source>
        <strain evidence="7">Whitten #5841</strain>
        <tissue evidence="7">Leaf</tissue>
    </source>
</reference>
<organism evidence="7 8">
    <name type="scientific">Ceratopteris richardii</name>
    <name type="common">Triangle waterfern</name>
    <dbReference type="NCBI Taxonomy" id="49495"/>
    <lineage>
        <taxon>Eukaryota</taxon>
        <taxon>Viridiplantae</taxon>
        <taxon>Streptophyta</taxon>
        <taxon>Embryophyta</taxon>
        <taxon>Tracheophyta</taxon>
        <taxon>Polypodiopsida</taxon>
        <taxon>Polypodiidae</taxon>
        <taxon>Polypodiales</taxon>
        <taxon>Pteridineae</taxon>
        <taxon>Pteridaceae</taxon>
        <taxon>Parkerioideae</taxon>
        <taxon>Ceratopteris</taxon>
    </lineage>
</organism>
<dbReference type="EMBL" id="CM035425">
    <property type="protein sequence ID" value="KAH7331388.1"/>
    <property type="molecule type" value="Genomic_DNA"/>
</dbReference>
<comment type="caution">
    <text evidence="7">The sequence shown here is derived from an EMBL/GenBank/DDBJ whole genome shotgun (WGS) entry which is preliminary data.</text>
</comment>
<evidence type="ECO:0000256" key="2">
    <source>
        <dbReference type="ARBA" id="ARBA00023034"/>
    </source>
</evidence>
<dbReference type="Pfam" id="PF12325">
    <property type="entry name" value="TMF_TATA_bd"/>
    <property type="match status" value="1"/>
</dbReference>
<comment type="subcellular location">
    <subcellularLocation>
        <location evidence="1">Golgi apparatus</location>
    </subcellularLocation>
</comment>
<feature type="region of interest" description="Disordered" evidence="5">
    <location>
        <begin position="216"/>
        <end position="246"/>
    </location>
</feature>
<dbReference type="InterPro" id="IPR022091">
    <property type="entry name" value="TMF_TATA-bd"/>
</dbReference>
<feature type="coiled-coil region" evidence="4">
    <location>
        <begin position="433"/>
        <end position="589"/>
    </location>
</feature>
<dbReference type="InterPro" id="IPR022092">
    <property type="entry name" value="TMF_DNA-bd"/>
</dbReference>
<accession>A0A8T2SEU4</accession>
<feature type="domain" description="TATA element modulatory factor 1 TATA binding" evidence="6">
    <location>
        <begin position="827"/>
        <end position="928"/>
    </location>
</feature>
<dbReference type="Pfam" id="PF12329">
    <property type="entry name" value="TMF_DNA_bd"/>
    <property type="match status" value="1"/>
</dbReference>
<feature type="coiled-coil region" evidence="4">
    <location>
        <begin position="841"/>
        <end position="938"/>
    </location>
</feature>
<proteinExistence type="predicted"/>
<evidence type="ECO:0000259" key="6">
    <source>
        <dbReference type="Pfam" id="PF12325"/>
    </source>
</evidence>